<dbReference type="GO" id="GO:0004519">
    <property type="term" value="F:endonuclease activity"/>
    <property type="evidence" value="ECO:0007669"/>
    <property type="project" value="UniProtKB-KW"/>
</dbReference>
<dbReference type="SUPFAM" id="SSF50199">
    <property type="entry name" value="Staphylococcal nuclease"/>
    <property type="match status" value="1"/>
</dbReference>
<reference evidence="6 7" key="1">
    <citation type="submission" date="2019-11" db="EMBL/GenBank/DDBJ databases">
        <title>Draft genome sequences of five Paenibacillus species of dairy origin.</title>
        <authorList>
            <person name="Olajide A.M."/>
            <person name="Chen S."/>
            <person name="Lapointe G."/>
        </authorList>
    </citation>
    <scope>NUCLEOTIDE SEQUENCE [LARGE SCALE GENOMIC DNA]</scope>
    <source>
        <strain evidence="6 7">2CS3</strain>
    </source>
</reference>
<feature type="compositionally biased region" description="Polar residues" evidence="4">
    <location>
        <begin position="182"/>
        <end position="199"/>
    </location>
</feature>
<dbReference type="PANTHER" id="PTHR12302:SF3">
    <property type="entry name" value="SERINE_THREONINE-PROTEIN KINASE 31"/>
    <property type="match status" value="1"/>
</dbReference>
<keyword evidence="2" id="KW-0255">Endonuclease</keyword>
<name>A0A7X2ZF23_9BACL</name>
<keyword evidence="3" id="KW-0378">Hydrolase</keyword>
<dbReference type="InterPro" id="IPR035437">
    <property type="entry name" value="SNase_OB-fold_sf"/>
</dbReference>
<feature type="region of interest" description="Disordered" evidence="4">
    <location>
        <begin position="174"/>
        <end position="199"/>
    </location>
</feature>
<feature type="domain" description="TNase-like" evidence="5">
    <location>
        <begin position="56"/>
        <end position="177"/>
    </location>
</feature>
<dbReference type="Pfam" id="PF00565">
    <property type="entry name" value="SNase"/>
    <property type="match status" value="1"/>
</dbReference>
<evidence type="ECO:0000256" key="2">
    <source>
        <dbReference type="ARBA" id="ARBA00022759"/>
    </source>
</evidence>
<dbReference type="InterPro" id="IPR016071">
    <property type="entry name" value="Staphylococal_nuclease_OB-fold"/>
</dbReference>
<keyword evidence="7" id="KW-1185">Reference proteome</keyword>
<accession>A0A7X2ZF23</accession>
<evidence type="ECO:0000259" key="5">
    <source>
        <dbReference type="PROSITE" id="PS50830"/>
    </source>
</evidence>
<dbReference type="PROSITE" id="PS51257">
    <property type="entry name" value="PROKAR_LIPOPROTEIN"/>
    <property type="match status" value="1"/>
</dbReference>
<evidence type="ECO:0000313" key="6">
    <source>
        <dbReference type="EMBL" id="MUG73130.1"/>
    </source>
</evidence>
<dbReference type="Proteomes" id="UP000450917">
    <property type="component" value="Unassembled WGS sequence"/>
</dbReference>
<evidence type="ECO:0000256" key="1">
    <source>
        <dbReference type="ARBA" id="ARBA00022722"/>
    </source>
</evidence>
<dbReference type="Gene3D" id="2.40.50.90">
    <property type="match status" value="1"/>
</dbReference>
<evidence type="ECO:0000256" key="4">
    <source>
        <dbReference type="SAM" id="MobiDB-lite"/>
    </source>
</evidence>
<dbReference type="GO" id="GO:0016787">
    <property type="term" value="F:hydrolase activity"/>
    <property type="evidence" value="ECO:0007669"/>
    <property type="project" value="UniProtKB-KW"/>
</dbReference>
<organism evidence="6 7">
    <name type="scientific">Paenibacillus validus</name>
    <dbReference type="NCBI Taxonomy" id="44253"/>
    <lineage>
        <taxon>Bacteria</taxon>
        <taxon>Bacillati</taxon>
        <taxon>Bacillota</taxon>
        <taxon>Bacilli</taxon>
        <taxon>Bacillales</taxon>
        <taxon>Paenibacillaceae</taxon>
        <taxon>Paenibacillus</taxon>
    </lineage>
</organism>
<dbReference type="AlphaFoldDB" id="A0A7X2ZF23"/>
<proteinExistence type="predicted"/>
<dbReference type="PANTHER" id="PTHR12302">
    <property type="entry name" value="EBNA2 BINDING PROTEIN P100"/>
    <property type="match status" value="1"/>
</dbReference>
<dbReference type="EMBL" id="WNZX01000021">
    <property type="protein sequence ID" value="MUG73130.1"/>
    <property type="molecule type" value="Genomic_DNA"/>
</dbReference>
<keyword evidence="1" id="KW-0540">Nuclease</keyword>
<gene>
    <name evidence="6" type="ORF">GNP93_21085</name>
</gene>
<evidence type="ECO:0000313" key="7">
    <source>
        <dbReference type="Proteomes" id="UP000450917"/>
    </source>
</evidence>
<dbReference type="PROSITE" id="PS50830">
    <property type="entry name" value="TNASE_3"/>
    <property type="match status" value="1"/>
</dbReference>
<evidence type="ECO:0000256" key="3">
    <source>
        <dbReference type="ARBA" id="ARBA00022801"/>
    </source>
</evidence>
<dbReference type="RefSeq" id="WP_155615454.1">
    <property type="nucleotide sequence ID" value="NZ_WNZX01000021.1"/>
</dbReference>
<protein>
    <submittedName>
        <fullName evidence="6">Nuclease</fullName>
    </submittedName>
</protein>
<dbReference type="SMART" id="SM00318">
    <property type="entry name" value="SNc"/>
    <property type="match status" value="1"/>
</dbReference>
<sequence>MMRHLWAAVIWGMIFVLSGCGVPPEGTAGSDDDAFVQAVLADYPQLKGKPYSVDQVKRVVDGDTFETASNNKVRLIGVNTPESIGKIEPYGKEASEYTKKHLSNRKVFLFTDTGNTDTYGRLLRYVFVEGERIMYNELLVREGYANPMTVPPNVMYAKLFVQAERSAREQGKGLWAAGKKPGSSTGVSAGTNNEAADSTCANPEIKGNINARKEKIYHVPGGRYYEQTVPEQLFCSAKEAENAGYRKSKE</sequence>
<comment type="caution">
    <text evidence="6">The sequence shown here is derived from an EMBL/GenBank/DDBJ whole genome shotgun (WGS) entry which is preliminary data.</text>
</comment>